<dbReference type="GO" id="GO:0003677">
    <property type="term" value="F:DNA binding"/>
    <property type="evidence" value="ECO:0007669"/>
    <property type="project" value="TreeGrafter"/>
</dbReference>
<dbReference type="Proteomes" id="UP000736335">
    <property type="component" value="Unassembled WGS sequence"/>
</dbReference>
<evidence type="ECO:0000313" key="3">
    <source>
        <dbReference type="Proteomes" id="UP000736335"/>
    </source>
</evidence>
<feature type="compositionally biased region" description="Polar residues" evidence="1">
    <location>
        <begin position="345"/>
        <end position="363"/>
    </location>
</feature>
<feature type="compositionally biased region" description="Polar residues" evidence="1">
    <location>
        <begin position="407"/>
        <end position="430"/>
    </location>
</feature>
<dbReference type="PANTHER" id="PTHR28027:SF2">
    <property type="entry name" value="TRANSCRIPTIONAL REGULATOR MIT1"/>
    <property type="match status" value="1"/>
</dbReference>
<keyword evidence="3" id="KW-1185">Reference proteome</keyword>
<proteinExistence type="predicted"/>
<feature type="compositionally biased region" description="Basic and acidic residues" evidence="1">
    <location>
        <begin position="734"/>
        <end position="747"/>
    </location>
</feature>
<dbReference type="InterPro" id="IPR018608">
    <property type="entry name" value="Gti1/Pac2"/>
</dbReference>
<feature type="region of interest" description="Disordered" evidence="1">
    <location>
        <begin position="105"/>
        <end position="143"/>
    </location>
</feature>
<dbReference type="EMBL" id="WIUZ02000012">
    <property type="protein sequence ID" value="KAF9782472.1"/>
    <property type="molecule type" value="Genomic_DNA"/>
</dbReference>
<organism evidence="2 3">
    <name type="scientific">Thelephora terrestris</name>
    <dbReference type="NCBI Taxonomy" id="56493"/>
    <lineage>
        <taxon>Eukaryota</taxon>
        <taxon>Fungi</taxon>
        <taxon>Dikarya</taxon>
        <taxon>Basidiomycota</taxon>
        <taxon>Agaricomycotina</taxon>
        <taxon>Agaricomycetes</taxon>
        <taxon>Thelephorales</taxon>
        <taxon>Thelephoraceae</taxon>
        <taxon>Thelephora</taxon>
    </lineage>
</organism>
<evidence type="ECO:0000313" key="2">
    <source>
        <dbReference type="EMBL" id="KAF9782472.1"/>
    </source>
</evidence>
<evidence type="ECO:0000256" key="1">
    <source>
        <dbReference type="SAM" id="MobiDB-lite"/>
    </source>
</evidence>
<feature type="compositionally biased region" description="Low complexity" evidence="1">
    <location>
        <begin position="326"/>
        <end position="338"/>
    </location>
</feature>
<feature type="region of interest" description="Disordered" evidence="1">
    <location>
        <begin position="1"/>
        <end position="22"/>
    </location>
</feature>
<sequence length="761" mass="82752">MSDSNPTPPQSDDTPPTWTQPPWQGWIETTGDALLIFEAARRGVIPRVTRRLVESERKMITSGSVFVFDEAESGIKRWTDGFFWSPSRILGNFLLYRETEKRGAALRSKSGDRPADINPGDNHQESGRNETTSLSRPKGETGGIDRARERCLVGSLTNSYKFKAGGMVKKTFSLTIDSVTQHLISYYKVEDVEEGRLRSPSSLPEIASLDISPEYLDKQHFRIAPKIEICFDGKPRYRGEADEIDHSIDGILSSPLSTGVPLITDGRNPPDSDSRKRGKRYDPYGSPSKRGKKPKRTNSTVAEHHSPPEPNPKPTLTVSVPHSDGSPSQQSPQRFQSPTTFPPSHIQSPQLPNSFASSSTGFLQNPPGAVISPPQYPSMGIPPQYPVMHGYHVPAYSGTHPYPTIGPPQSTAGSPVATQTPSTPVPSQAQLPYPHYVPDSSQPPMYYYPPWNGYGGWNYPGGYQNGSGSTSNTSTVDVITNGAVLFSQPIPMSCFSSNIQRFTPPPSPTHLVRPDSPILPTHEPAPDITDTNPSHAFGADRPKLRKRRSSLTVNTSPLVQLKGSYRGATIATQRQNRSRSGSVNDFSSPCPVNYPIGEVKVIGRPRSGSVGNSLRSRRIIRGARPPPSTPLPPIPVVPSSAPHFGSFDLGADIAHRRSLMSRVSTLENVEQAIPSSPAVLHGLDTGFTLKPMVNDPEAAAAGPGASGLLIGALWNLGFFPLQVANHTGRSDVWVDPRSTESNQERHGLGASPQQLLQNQWT</sequence>
<dbReference type="OrthoDB" id="5572844at2759"/>
<feature type="compositionally biased region" description="Polar residues" evidence="1">
    <location>
        <begin position="751"/>
        <end position="761"/>
    </location>
</feature>
<dbReference type="PANTHER" id="PTHR28027">
    <property type="entry name" value="TRANSCRIPTIONAL REGULATOR MIT1"/>
    <property type="match status" value="1"/>
</dbReference>
<dbReference type="Pfam" id="PF09729">
    <property type="entry name" value="Gti1_Pac2"/>
    <property type="match status" value="1"/>
</dbReference>
<accession>A0A9P6H9J1</accession>
<feature type="region of interest" description="Disordered" evidence="1">
    <location>
        <begin position="734"/>
        <end position="761"/>
    </location>
</feature>
<feature type="compositionally biased region" description="Basic and acidic residues" evidence="1">
    <location>
        <begin position="105"/>
        <end position="115"/>
    </location>
</feature>
<gene>
    <name evidence="2" type="ORF">BJ322DRAFT_1220340</name>
</gene>
<reference evidence="2" key="1">
    <citation type="journal article" date="2020" name="Nat. Commun.">
        <title>Large-scale genome sequencing of mycorrhizal fungi provides insights into the early evolution of symbiotic traits.</title>
        <authorList>
            <person name="Miyauchi S."/>
            <person name="Kiss E."/>
            <person name="Kuo A."/>
            <person name="Drula E."/>
            <person name="Kohler A."/>
            <person name="Sanchez-Garcia M."/>
            <person name="Morin E."/>
            <person name="Andreopoulos B."/>
            <person name="Barry K.W."/>
            <person name="Bonito G."/>
            <person name="Buee M."/>
            <person name="Carver A."/>
            <person name="Chen C."/>
            <person name="Cichocki N."/>
            <person name="Clum A."/>
            <person name="Culley D."/>
            <person name="Crous P.W."/>
            <person name="Fauchery L."/>
            <person name="Girlanda M."/>
            <person name="Hayes R.D."/>
            <person name="Keri Z."/>
            <person name="LaButti K."/>
            <person name="Lipzen A."/>
            <person name="Lombard V."/>
            <person name="Magnuson J."/>
            <person name="Maillard F."/>
            <person name="Murat C."/>
            <person name="Nolan M."/>
            <person name="Ohm R.A."/>
            <person name="Pangilinan J."/>
            <person name="Pereira M.F."/>
            <person name="Perotto S."/>
            <person name="Peter M."/>
            <person name="Pfister S."/>
            <person name="Riley R."/>
            <person name="Sitrit Y."/>
            <person name="Stielow J.B."/>
            <person name="Szollosi G."/>
            <person name="Zifcakova L."/>
            <person name="Stursova M."/>
            <person name="Spatafora J.W."/>
            <person name="Tedersoo L."/>
            <person name="Vaario L.M."/>
            <person name="Yamada A."/>
            <person name="Yan M."/>
            <person name="Wang P."/>
            <person name="Xu J."/>
            <person name="Bruns T."/>
            <person name="Baldrian P."/>
            <person name="Vilgalys R."/>
            <person name="Dunand C."/>
            <person name="Henrissat B."/>
            <person name="Grigoriev I.V."/>
            <person name="Hibbett D."/>
            <person name="Nagy L.G."/>
            <person name="Martin F.M."/>
        </authorList>
    </citation>
    <scope>NUCLEOTIDE SEQUENCE</scope>
    <source>
        <strain evidence="2">UH-Tt-Lm1</strain>
    </source>
</reference>
<name>A0A9P6H9J1_9AGAM</name>
<feature type="region of interest" description="Disordered" evidence="1">
    <location>
        <begin position="248"/>
        <end position="375"/>
    </location>
</feature>
<feature type="region of interest" description="Disordered" evidence="1">
    <location>
        <begin position="402"/>
        <end position="432"/>
    </location>
</feature>
<reference evidence="2" key="2">
    <citation type="submission" date="2020-11" db="EMBL/GenBank/DDBJ databases">
        <authorList>
            <consortium name="DOE Joint Genome Institute"/>
            <person name="Kuo A."/>
            <person name="Miyauchi S."/>
            <person name="Kiss E."/>
            <person name="Drula E."/>
            <person name="Kohler A."/>
            <person name="Sanchez-Garcia M."/>
            <person name="Andreopoulos B."/>
            <person name="Barry K.W."/>
            <person name="Bonito G."/>
            <person name="Buee M."/>
            <person name="Carver A."/>
            <person name="Chen C."/>
            <person name="Cichocki N."/>
            <person name="Clum A."/>
            <person name="Culley D."/>
            <person name="Crous P.W."/>
            <person name="Fauchery L."/>
            <person name="Girlanda M."/>
            <person name="Hayes R."/>
            <person name="Keri Z."/>
            <person name="Labutti K."/>
            <person name="Lipzen A."/>
            <person name="Lombard V."/>
            <person name="Magnuson J."/>
            <person name="Maillard F."/>
            <person name="Morin E."/>
            <person name="Murat C."/>
            <person name="Nolan M."/>
            <person name="Ohm R."/>
            <person name="Pangilinan J."/>
            <person name="Pereira M."/>
            <person name="Perotto S."/>
            <person name="Peter M."/>
            <person name="Riley R."/>
            <person name="Sitrit Y."/>
            <person name="Stielow B."/>
            <person name="Szollosi G."/>
            <person name="Zifcakova L."/>
            <person name="Stursova M."/>
            <person name="Spatafora J.W."/>
            <person name="Tedersoo L."/>
            <person name="Vaario L.-M."/>
            <person name="Yamada A."/>
            <person name="Yan M."/>
            <person name="Wang P."/>
            <person name="Xu J."/>
            <person name="Bruns T."/>
            <person name="Baldrian P."/>
            <person name="Vilgalys R."/>
            <person name="Henrissat B."/>
            <person name="Grigoriev I.V."/>
            <person name="Hibbett D."/>
            <person name="Nagy L.G."/>
            <person name="Martin F.M."/>
        </authorList>
    </citation>
    <scope>NUCLEOTIDE SEQUENCE</scope>
    <source>
        <strain evidence="2">UH-Tt-Lm1</strain>
    </source>
</reference>
<protein>
    <submittedName>
        <fullName evidence="2">Gti1/Pac2 family-domain-containing protein</fullName>
    </submittedName>
</protein>
<comment type="caution">
    <text evidence="2">The sequence shown here is derived from an EMBL/GenBank/DDBJ whole genome shotgun (WGS) entry which is preliminary data.</text>
</comment>
<dbReference type="AlphaFoldDB" id="A0A9P6H9J1"/>